<protein>
    <submittedName>
        <fullName evidence="3">Type IV pilus biogenesis/stability protein PilW</fullName>
    </submittedName>
</protein>
<feature type="repeat" description="TPR" evidence="1">
    <location>
        <begin position="51"/>
        <end position="84"/>
    </location>
</feature>
<evidence type="ECO:0000313" key="4">
    <source>
        <dbReference type="Proteomes" id="UP000180246"/>
    </source>
</evidence>
<evidence type="ECO:0000313" key="3">
    <source>
        <dbReference type="EMBL" id="OIJ40164.1"/>
    </source>
</evidence>
<accession>A0A1S2N6C5</accession>
<dbReference type="NCBIfam" id="TIGR02521">
    <property type="entry name" value="type_IV_pilW"/>
    <property type="match status" value="1"/>
</dbReference>
<dbReference type="PROSITE" id="PS51257">
    <property type="entry name" value="PROKAR_LIPOPROTEIN"/>
    <property type="match status" value="1"/>
</dbReference>
<evidence type="ECO:0000256" key="1">
    <source>
        <dbReference type="PROSITE-ProRule" id="PRU00339"/>
    </source>
</evidence>
<reference evidence="3 4" key="1">
    <citation type="submission" date="2014-10" db="EMBL/GenBank/DDBJ databases">
        <authorList>
            <person name="Seo M.-J."/>
            <person name="Seok Y.J."/>
            <person name="Cha I.-T."/>
        </authorList>
    </citation>
    <scope>NUCLEOTIDE SEQUENCE [LARGE SCALE GENOMIC DNA]</scope>
    <source>
        <strain evidence="3 4">NEU</strain>
    </source>
</reference>
<feature type="signal peptide" evidence="2">
    <location>
        <begin position="1"/>
        <end position="20"/>
    </location>
</feature>
<dbReference type="PROSITE" id="PS50005">
    <property type="entry name" value="TPR"/>
    <property type="match status" value="2"/>
</dbReference>
<dbReference type="InterPro" id="IPR013360">
    <property type="entry name" value="Pilus_4_PilW"/>
</dbReference>
<gene>
    <name evidence="3" type="primary">pilF</name>
    <name evidence="3" type="ORF">LO55_2836</name>
</gene>
<dbReference type="InterPro" id="IPR019734">
    <property type="entry name" value="TPR_rpt"/>
</dbReference>
<dbReference type="SUPFAM" id="SSF48452">
    <property type="entry name" value="TPR-like"/>
    <property type="match status" value="1"/>
</dbReference>
<keyword evidence="1" id="KW-0802">TPR repeat</keyword>
<dbReference type="RefSeq" id="WP_071361923.1">
    <property type="nucleotide sequence ID" value="NZ_JRYB01000001.1"/>
</dbReference>
<sequence length="273" mass="29874">MKFAAAWLAFASTLSLALLAGCAGTGAGGATTMRDGEIKTASDQTALEKRASIRVQLAVGYYQEGKHEIALDEVKQALAADPNYADAYGLRALIYTSMGQFPLADENHRHALRLEPGNPEFANNYGTFLCQSVNKPLDALRYFDAALKNPAYQTPLSALVNAGACSIKNRNIDAAERYLLEALRLSPALPAVNAGLARVYYERRDMQRAGFFVNRLIETASIETLPADALWLALRVQRKLGDRTHEATLAAQLRRRFPGSPEYAAFERGAFDE</sequence>
<dbReference type="PANTHER" id="PTHR12558:SF13">
    <property type="entry name" value="CELL DIVISION CYCLE PROTEIN 27 HOMOLOG"/>
    <property type="match status" value="1"/>
</dbReference>
<feature type="chain" id="PRO_5010302379" evidence="2">
    <location>
        <begin position="21"/>
        <end position="273"/>
    </location>
</feature>
<dbReference type="InterPro" id="IPR011990">
    <property type="entry name" value="TPR-like_helical_dom_sf"/>
</dbReference>
<organism evidence="3 4">
    <name type="scientific">Massilia timonae</name>
    <dbReference type="NCBI Taxonomy" id="47229"/>
    <lineage>
        <taxon>Bacteria</taxon>
        <taxon>Pseudomonadati</taxon>
        <taxon>Pseudomonadota</taxon>
        <taxon>Betaproteobacteria</taxon>
        <taxon>Burkholderiales</taxon>
        <taxon>Oxalobacteraceae</taxon>
        <taxon>Telluria group</taxon>
        <taxon>Massilia</taxon>
    </lineage>
</organism>
<dbReference type="AlphaFoldDB" id="A0A1S2N6C5"/>
<keyword evidence="2" id="KW-0732">Signal</keyword>
<name>A0A1S2N6C5_9BURK</name>
<feature type="repeat" description="TPR" evidence="1">
    <location>
        <begin position="85"/>
        <end position="118"/>
    </location>
</feature>
<dbReference type="Proteomes" id="UP000180246">
    <property type="component" value="Unassembled WGS sequence"/>
</dbReference>
<dbReference type="SMART" id="SM00028">
    <property type="entry name" value="TPR"/>
    <property type="match status" value="3"/>
</dbReference>
<dbReference type="EMBL" id="JRYB01000001">
    <property type="protein sequence ID" value="OIJ40164.1"/>
    <property type="molecule type" value="Genomic_DNA"/>
</dbReference>
<dbReference type="Gene3D" id="1.25.40.10">
    <property type="entry name" value="Tetratricopeptide repeat domain"/>
    <property type="match status" value="1"/>
</dbReference>
<proteinExistence type="predicted"/>
<comment type="caution">
    <text evidence="3">The sequence shown here is derived from an EMBL/GenBank/DDBJ whole genome shotgun (WGS) entry which is preliminary data.</text>
</comment>
<dbReference type="Pfam" id="PF13181">
    <property type="entry name" value="TPR_8"/>
    <property type="match status" value="2"/>
</dbReference>
<dbReference type="PANTHER" id="PTHR12558">
    <property type="entry name" value="CELL DIVISION CYCLE 16,23,27"/>
    <property type="match status" value="1"/>
</dbReference>
<evidence type="ECO:0000256" key="2">
    <source>
        <dbReference type="SAM" id="SignalP"/>
    </source>
</evidence>